<name>G4AB55_AGGAC</name>
<sequence length="40" mass="4880">MKNSSLSNKKSRHFSTQTDRNEIWQYNRAQFYGIKMKELL</sequence>
<dbReference type="Proteomes" id="UP000005508">
    <property type="component" value="Unassembled WGS sequence"/>
</dbReference>
<accession>G4AB55</accession>
<proteinExistence type="predicted"/>
<gene>
    <name evidence="1" type="ORF">SC1083_2088</name>
</gene>
<reference evidence="1 2" key="1">
    <citation type="submission" date="2010-10" db="EMBL/GenBank/DDBJ databases">
        <authorList>
            <person name="Chen C."/>
            <person name="Kittichotirat W."/>
            <person name="Asikainen S."/>
            <person name="Bumgarner R."/>
        </authorList>
    </citation>
    <scope>NUCLEOTIDE SEQUENCE [LARGE SCALE GENOMIC DNA]</scope>
    <source>
        <strain evidence="1 2">SC1083</strain>
    </source>
</reference>
<dbReference type="EMBL" id="AEJM01000048">
    <property type="protein sequence ID" value="EGY32396.1"/>
    <property type="molecule type" value="Genomic_DNA"/>
</dbReference>
<dbReference type="SMR" id="G4AB55"/>
<evidence type="ECO:0000313" key="2">
    <source>
        <dbReference type="Proteomes" id="UP000005508"/>
    </source>
</evidence>
<dbReference type="AlphaFoldDB" id="G4AB55"/>
<evidence type="ECO:0000313" key="1">
    <source>
        <dbReference type="EMBL" id="EGY32396.1"/>
    </source>
</evidence>
<comment type="caution">
    <text evidence="1">The sequence shown here is derived from an EMBL/GenBank/DDBJ whole genome shotgun (WGS) entry which is preliminary data.</text>
</comment>
<organism evidence="1 2">
    <name type="scientific">Aggregatibacter actinomycetemcomitans serotype e str. SC1083</name>
    <dbReference type="NCBI Taxonomy" id="907488"/>
    <lineage>
        <taxon>Bacteria</taxon>
        <taxon>Pseudomonadati</taxon>
        <taxon>Pseudomonadota</taxon>
        <taxon>Gammaproteobacteria</taxon>
        <taxon>Pasteurellales</taxon>
        <taxon>Pasteurellaceae</taxon>
        <taxon>Aggregatibacter</taxon>
    </lineage>
</organism>
<protein>
    <submittedName>
        <fullName evidence="1">Uncharacterized protein</fullName>
    </submittedName>
</protein>